<feature type="transmembrane region" description="Helical" evidence="1">
    <location>
        <begin position="893"/>
        <end position="918"/>
    </location>
</feature>
<feature type="transmembrane region" description="Helical" evidence="1">
    <location>
        <begin position="12"/>
        <end position="35"/>
    </location>
</feature>
<gene>
    <name evidence="2" type="ORF">PGH07_01880</name>
</gene>
<keyword evidence="1" id="KW-0812">Transmembrane</keyword>
<dbReference type="Gene3D" id="3.30.2090.10">
    <property type="entry name" value="Multidrug efflux transporter AcrB TolC docking domain, DN and DC subdomains"/>
    <property type="match status" value="2"/>
</dbReference>
<dbReference type="SUPFAM" id="SSF82693">
    <property type="entry name" value="Multidrug efflux transporter AcrB pore domain, PN1, PN2, PC1 and PC2 subdomains"/>
    <property type="match status" value="3"/>
</dbReference>
<evidence type="ECO:0000313" key="2">
    <source>
        <dbReference type="EMBL" id="MDM5270923.1"/>
    </source>
</evidence>
<organism evidence="2 3">
    <name type="scientific">Sulfurovum zhangzhouensis</name>
    <dbReference type="NCBI Taxonomy" id="3019067"/>
    <lineage>
        <taxon>Bacteria</taxon>
        <taxon>Pseudomonadati</taxon>
        <taxon>Campylobacterota</taxon>
        <taxon>Epsilonproteobacteria</taxon>
        <taxon>Campylobacterales</taxon>
        <taxon>Sulfurovaceae</taxon>
        <taxon>Sulfurovum</taxon>
    </lineage>
</organism>
<feature type="transmembrane region" description="Helical" evidence="1">
    <location>
        <begin position="327"/>
        <end position="344"/>
    </location>
</feature>
<feature type="transmembrane region" description="Helical" evidence="1">
    <location>
        <begin position="867"/>
        <end position="887"/>
    </location>
</feature>
<dbReference type="Gene3D" id="3.30.70.1440">
    <property type="entry name" value="Multidrug efflux transporter AcrB pore domain"/>
    <property type="match status" value="1"/>
</dbReference>
<dbReference type="PRINTS" id="PR00702">
    <property type="entry name" value="ACRIFLAVINRP"/>
</dbReference>
<dbReference type="InterPro" id="IPR027463">
    <property type="entry name" value="AcrB_DN_DC_subdom"/>
</dbReference>
<sequence>MYKLAINRPITTLMYVLSLIIFGWMSFKAMPAALFPNVDFPIVTVKTVYPGAEPTTIESEVTDKIEEAISRIGGIDSVISTSSDSVSVVTIKFFLERDIDEATNDVRDKVSAVSLPKDAETPLVSKLDIGGASVINLFLTAKNDTLQNLMVFADEKVKPAIQKINGVGGINIIGYKDREIRVFPDISKLNQNNISIKELNDIVAKENNKIGGGKLITEEKEFILKTKADAMSIEELQNIKIKEGLRLKDVANVVDGLSDPKSYASYEGVEGVMLEVQKISGTNTLEIVSKVKAEIPTIEKMAGERFEVKLLNDTSPFIIHSLEDVEFDLIYGSILAVIIIFVFLRNMTITLVSALSIPTSIFGTIALMHFMGYDLNKMTLIGLTLAIGIIIDDAVVVIENIYKKLEAGKGRFEAAFEGVKEIAFAILAISAMLLAVFIPVSNMSGIVGKFFESFAMTVGFAVIISYTIALSFIPSLGARTLEKKESRFYDLTEPFFKSLEGIYDRALRFVLRFRKTTLILVFVIFFGSLSLFPKIGMDFVPKEDKGEFEVQIKANAGISLEKMIKESKKIEAVVKEDKSVVYTTLSIGYNTAQEINKAVIYVKLTPKKERDLNQEHIIQNLRERLKPYQKSLYITAAAIPNIKGAGVSVPYQIVLKSDSFEALKTATHNLTEYLAQKKGFVDIDTNLEEGKPQIEIHILRENASRMGISALQIAEAVSTAFSSDLEISHYEESGKQYNISLRVDDKSRKSIEDIKKIQLRAQNGELVYLDGLVEFEETDSLASIYHFDRQRQVSVYADLFGLDLGGAVKYTTDKIDELLPKEVSYKFTGFAEEMGKTGKAFGAALGLTIILMFIILAILYESLIQPIIIMVALPLSIIGVLIALYLSGLQFSLFVMIGFMLLMGMVGKNAVLLVDFANEALKSGKTTDEALLEAGEKRLRPILMTTIAMIFAMLPLAIATGLGSETKAPMATAVIGGLISSMILTLLVVPVIYKMITPIDRWLRKWYEVGKV</sequence>
<feature type="transmembrane region" description="Helical" evidence="1">
    <location>
        <begin position="939"/>
        <end position="958"/>
    </location>
</feature>
<dbReference type="PANTHER" id="PTHR32063:SF0">
    <property type="entry name" value="SWARMING MOTILITY PROTEIN SWRC"/>
    <property type="match status" value="1"/>
</dbReference>
<dbReference type="PANTHER" id="PTHR32063">
    <property type="match status" value="1"/>
</dbReference>
<reference evidence="2" key="1">
    <citation type="submission" date="2023-01" db="EMBL/GenBank/DDBJ databases">
        <title>Sulfurovum sp. zt1-1 genome assembly.</title>
        <authorList>
            <person name="Wang J."/>
        </authorList>
    </citation>
    <scope>NUCLEOTIDE SEQUENCE</scope>
    <source>
        <strain evidence="2">Zt1-1</strain>
    </source>
</reference>
<keyword evidence="3" id="KW-1185">Reference proteome</keyword>
<keyword evidence="1" id="KW-0472">Membrane</keyword>
<name>A0ABT7QVR3_9BACT</name>
<dbReference type="InterPro" id="IPR001036">
    <property type="entry name" value="Acrflvin-R"/>
</dbReference>
<protein>
    <submittedName>
        <fullName evidence="2">Efflux RND transporter permease subunit</fullName>
    </submittedName>
</protein>
<dbReference type="Gene3D" id="3.30.70.1430">
    <property type="entry name" value="Multidrug efflux transporter AcrB pore domain"/>
    <property type="match status" value="2"/>
</dbReference>
<evidence type="ECO:0000313" key="3">
    <source>
        <dbReference type="Proteomes" id="UP001169069"/>
    </source>
</evidence>
<feature type="transmembrane region" description="Helical" evidence="1">
    <location>
        <begin position="422"/>
        <end position="441"/>
    </location>
</feature>
<evidence type="ECO:0000256" key="1">
    <source>
        <dbReference type="SAM" id="Phobius"/>
    </source>
</evidence>
<dbReference type="SUPFAM" id="SSF82866">
    <property type="entry name" value="Multidrug efflux transporter AcrB transmembrane domain"/>
    <property type="match status" value="2"/>
</dbReference>
<dbReference type="Pfam" id="PF00873">
    <property type="entry name" value="ACR_tran"/>
    <property type="match status" value="1"/>
</dbReference>
<proteinExistence type="predicted"/>
<feature type="transmembrane region" description="Helical" evidence="1">
    <location>
        <begin position="517"/>
        <end position="535"/>
    </location>
</feature>
<comment type="caution">
    <text evidence="2">The sequence shown here is derived from an EMBL/GenBank/DDBJ whole genome shotgun (WGS) entry which is preliminary data.</text>
</comment>
<feature type="transmembrane region" description="Helical" evidence="1">
    <location>
        <begin position="453"/>
        <end position="477"/>
    </location>
</feature>
<dbReference type="Proteomes" id="UP001169069">
    <property type="component" value="Unassembled WGS sequence"/>
</dbReference>
<feature type="transmembrane region" description="Helical" evidence="1">
    <location>
        <begin position="840"/>
        <end position="860"/>
    </location>
</feature>
<feature type="transmembrane region" description="Helical" evidence="1">
    <location>
        <begin position="970"/>
        <end position="993"/>
    </location>
</feature>
<feature type="transmembrane region" description="Helical" evidence="1">
    <location>
        <begin position="351"/>
        <end position="372"/>
    </location>
</feature>
<dbReference type="Gene3D" id="3.30.70.1320">
    <property type="entry name" value="Multidrug efflux transporter AcrB pore domain like"/>
    <property type="match status" value="1"/>
</dbReference>
<dbReference type="SUPFAM" id="SSF82714">
    <property type="entry name" value="Multidrug efflux transporter AcrB TolC docking domain, DN and DC subdomains"/>
    <property type="match status" value="2"/>
</dbReference>
<dbReference type="Gene3D" id="1.20.1640.10">
    <property type="entry name" value="Multidrug efflux transporter AcrB transmembrane domain"/>
    <property type="match status" value="2"/>
</dbReference>
<accession>A0ABT7QVR3</accession>
<feature type="transmembrane region" description="Helical" evidence="1">
    <location>
        <begin position="378"/>
        <end position="402"/>
    </location>
</feature>
<dbReference type="EMBL" id="JAQIBD010000001">
    <property type="protein sequence ID" value="MDM5270923.1"/>
    <property type="molecule type" value="Genomic_DNA"/>
</dbReference>
<keyword evidence="1" id="KW-1133">Transmembrane helix</keyword>
<dbReference type="RefSeq" id="WP_289412198.1">
    <property type="nucleotide sequence ID" value="NZ_JAQIBD010000001.1"/>
</dbReference>